<keyword evidence="3 8" id="KW-0436">Ligase</keyword>
<evidence type="ECO:0000256" key="8">
    <source>
        <dbReference type="HAMAP-Rule" id="MF_01161"/>
    </source>
</evidence>
<comment type="caution">
    <text evidence="10">The sequence shown here is derived from an EMBL/GenBank/DDBJ whole genome shotgun (WGS) entry which is preliminary data.</text>
</comment>
<dbReference type="GO" id="GO:0032267">
    <property type="term" value="F:tRNA(Ile)-lysidine synthase activity"/>
    <property type="evidence" value="ECO:0007669"/>
    <property type="project" value="UniProtKB-EC"/>
</dbReference>
<dbReference type="NCBIfam" id="TIGR02433">
    <property type="entry name" value="lysidine_TilS_C"/>
    <property type="match status" value="1"/>
</dbReference>
<proteinExistence type="inferred from homology"/>
<keyword evidence="11" id="KW-1185">Reference proteome</keyword>
<comment type="similarity">
    <text evidence="8">Belongs to the tRNA(Ile)-lysidine synthase family.</text>
</comment>
<dbReference type="InterPro" id="IPR012796">
    <property type="entry name" value="Lysidine-tRNA-synth_C"/>
</dbReference>
<dbReference type="GO" id="GO:0006400">
    <property type="term" value="P:tRNA modification"/>
    <property type="evidence" value="ECO:0007669"/>
    <property type="project" value="UniProtKB-UniRule"/>
</dbReference>
<evidence type="ECO:0000256" key="1">
    <source>
        <dbReference type="ARBA" id="ARBA00004496"/>
    </source>
</evidence>
<evidence type="ECO:0000259" key="9">
    <source>
        <dbReference type="SMART" id="SM00977"/>
    </source>
</evidence>
<dbReference type="InterPro" id="IPR014729">
    <property type="entry name" value="Rossmann-like_a/b/a_fold"/>
</dbReference>
<protein>
    <recommendedName>
        <fullName evidence="8">tRNA(Ile)-lysidine synthase</fullName>
        <ecNumber evidence="8">6.3.4.19</ecNumber>
    </recommendedName>
    <alternativeName>
        <fullName evidence="8">tRNA(Ile)-2-lysyl-cytidine synthase</fullName>
    </alternativeName>
    <alternativeName>
        <fullName evidence="8">tRNA(Ile)-lysidine synthetase</fullName>
    </alternativeName>
</protein>
<dbReference type="OrthoDB" id="9807403at2"/>
<dbReference type="NCBIfam" id="TIGR02432">
    <property type="entry name" value="lysidine_TilS_N"/>
    <property type="match status" value="1"/>
</dbReference>
<dbReference type="EMBL" id="QGTD01000012">
    <property type="protein sequence ID" value="PWU67815.1"/>
    <property type="molecule type" value="Genomic_DNA"/>
</dbReference>
<evidence type="ECO:0000313" key="11">
    <source>
        <dbReference type="Proteomes" id="UP000245624"/>
    </source>
</evidence>
<keyword evidence="5 8" id="KW-0547">Nucleotide-binding</keyword>
<accession>A0A317KWK1</accession>
<comment type="function">
    <text evidence="8">Ligates lysine onto the cytidine present at position 34 of the AUA codon-specific tRNA(Ile) that contains the anticodon CAU, in an ATP-dependent manner. Cytidine is converted to lysidine, thus changing the amino acid specificity of the tRNA from methionine to isoleucine.</text>
</comment>
<comment type="domain">
    <text evidence="8">The N-terminal region contains the highly conserved SGGXDS motif, predicted to be a P-loop motif involved in ATP binding.</text>
</comment>
<evidence type="ECO:0000256" key="4">
    <source>
        <dbReference type="ARBA" id="ARBA00022694"/>
    </source>
</evidence>
<evidence type="ECO:0000256" key="2">
    <source>
        <dbReference type="ARBA" id="ARBA00022490"/>
    </source>
</evidence>
<dbReference type="EC" id="6.3.4.19" evidence="8"/>
<sequence length="485" mass="56158">MSNQSFEQTVMVFIKKHQLLKEEATIVVGVSGGADSIALLHYLCTLRDKWKLHIAAVSVDHGLRGRQSAEDVKFVEQLCALWQVTFVKEKVDVKKEKNKLQEGTQLVARKLRYRVFEKVMEQFDADYLALAHHGDDQLETVLMRLTQHSNPSLLAGIPVKRKFSTGEIIRPFLCTTKEAIYHYCDQHQLMPREDPSNQSVDYTRNFYRLNVLPFLKEKNQNIHRQVQQLTERIREDDKYLTQKAEEMVSEIVQFPSAGKTASFSIPSFLQYPIALQRRAFHLILNYLYNHQIPDKISMKHEEDFLTLLQQSRANVTIDLPKSLHITKSYQEISFHFQIKQPKKSVAQKLHIPGVQALWNGFVIESSISTFTKQESHHSMYLPNDESLFPLIVRTRQAGDRMKIRGLNGSKKVKDIFIDKKIPIEKRDSWPLLVGNNGTILWIIGLTKAEILLEKMDTFISLHYKSAAKKAESTEQNISRRHHDAR</sequence>
<name>A0A317KWK1_9BACI</name>
<organism evidence="10 11">
    <name type="scientific">Gracilibacillus dipsosauri</name>
    <dbReference type="NCBI Taxonomy" id="178340"/>
    <lineage>
        <taxon>Bacteria</taxon>
        <taxon>Bacillati</taxon>
        <taxon>Bacillota</taxon>
        <taxon>Bacilli</taxon>
        <taxon>Bacillales</taxon>
        <taxon>Bacillaceae</taxon>
        <taxon>Gracilibacillus</taxon>
    </lineage>
</organism>
<dbReference type="HAMAP" id="MF_01161">
    <property type="entry name" value="tRNA_Ile_lys_synt"/>
    <property type="match status" value="1"/>
</dbReference>
<evidence type="ECO:0000256" key="5">
    <source>
        <dbReference type="ARBA" id="ARBA00022741"/>
    </source>
</evidence>
<gene>
    <name evidence="8 10" type="primary">tilS</name>
    <name evidence="10" type="ORF">DLJ74_13470</name>
</gene>
<comment type="subcellular location">
    <subcellularLocation>
        <location evidence="1 8">Cytoplasm</location>
    </subcellularLocation>
</comment>
<dbReference type="Gene3D" id="3.40.50.620">
    <property type="entry name" value="HUPs"/>
    <property type="match status" value="1"/>
</dbReference>
<dbReference type="SUPFAM" id="SSF52402">
    <property type="entry name" value="Adenine nucleotide alpha hydrolases-like"/>
    <property type="match status" value="1"/>
</dbReference>
<dbReference type="SUPFAM" id="SSF82829">
    <property type="entry name" value="MesJ substrate recognition domain-like"/>
    <property type="match status" value="1"/>
</dbReference>
<dbReference type="GO" id="GO:0005737">
    <property type="term" value="C:cytoplasm"/>
    <property type="evidence" value="ECO:0007669"/>
    <property type="project" value="UniProtKB-SubCell"/>
</dbReference>
<dbReference type="Pfam" id="PF11734">
    <property type="entry name" value="TilS_C"/>
    <property type="match status" value="1"/>
</dbReference>
<dbReference type="Pfam" id="PF01171">
    <property type="entry name" value="ATP_bind_3"/>
    <property type="match status" value="1"/>
</dbReference>
<evidence type="ECO:0000313" key="10">
    <source>
        <dbReference type="EMBL" id="PWU67815.1"/>
    </source>
</evidence>
<keyword evidence="2 8" id="KW-0963">Cytoplasm</keyword>
<dbReference type="Gene3D" id="3.30.465.60">
    <property type="match status" value="1"/>
</dbReference>
<dbReference type="PANTHER" id="PTHR43033:SF1">
    <property type="entry name" value="TRNA(ILE)-LYSIDINE SYNTHASE-RELATED"/>
    <property type="match status" value="1"/>
</dbReference>
<dbReference type="CDD" id="cd01992">
    <property type="entry name" value="TilS_N"/>
    <property type="match status" value="1"/>
</dbReference>
<dbReference type="Proteomes" id="UP000245624">
    <property type="component" value="Unassembled WGS sequence"/>
</dbReference>
<dbReference type="RefSeq" id="WP_109984864.1">
    <property type="nucleotide sequence ID" value="NZ_QGTD01000012.1"/>
</dbReference>
<dbReference type="AlphaFoldDB" id="A0A317KWK1"/>
<dbReference type="InterPro" id="IPR011063">
    <property type="entry name" value="TilS/TtcA_N"/>
</dbReference>
<dbReference type="SUPFAM" id="SSF56037">
    <property type="entry name" value="PheT/TilS domain"/>
    <property type="match status" value="1"/>
</dbReference>
<evidence type="ECO:0000256" key="7">
    <source>
        <dbReference type="ARBA" id="ARBA00048539"/>
    </source>
</evidence>
<keyword evidence="4 8" id="KW-0819">tRNA processing</keyword>
<dbReference type="SMART" id="SM00977">
    <property type="entry name" value="TilS_C"/>
    <property type="match status" value="1"/>
</dbReference>
<evidence type="ECO:0000256" key="6">
    <source>
        <dbReference type="ARBA" id="ARBA00022840"/>
    </source>
</evidence>
<feature type="binding site" evidence="8">
    <location>
        <begin position="31"/>
        <end position="36"/>
    </location>
    <ligand>
        <name>ATP</name>
        <dbReference type="ChEBI" id="CHEBI:30616"/>
    </ligand>
</feature>
<reference evidence="10 11" key="1">
    <citation type="submission" date="2018-05" db="EMBL/GenBank/DDBJ databases">
        <title>Genomic analysis of Gracilibacillus dipsosauri DD1 reveals novel features of a salt-tolerant amylase.</title>
        <authorList>
            <person name="Deutch C.E."/>
            <person name="Yang S."/>
        </authorList>
    </citation>
    <scope>NUCLEOTIDE SEQUENCE [LARGE SCALE GENOMIC DNA]</scope>
    <source>
        <strain evidence="10 11">DD1</strain>
    </source>
</reference>
<dbReference type="InterPro" id="IPR012795">
    <property type="entry name" value="tRNA_Ile_lys_synt_N"/>
</dbReference>
<feature type="domain" description="Lysidine-tRNA(Ile) synthetase C-terminal" evidence="9">
    <location>
        <begin position="390"/>
        <end position="463"/>
    </location>
</feature>
<evidence type="ECO:0000256" key="3">
    <source>
        <dbReference type="ARBA" id="ARBA00022598"/>
    </source>
</evidence>
<dbReference type="InterPro" id="IPR012094">
    <property type="entry name" value="tRNA_Ile_lys_synt"/>
</dbReference>
<keyword evidence="6 8" id="KW-0067">ATP-binding</keyword>
<dbReference type="PANTHER" id="PTHR43033">
    <property type="entry name" value="TRNA(ILE)-LYSIDINE SYNTHASE-RELATED"/>
    <property type="match status" value="1"/>
</dbReference>
<comment type="catalytic activity">
    <reaction evidence="7 8">
        <text>cytidine(34) in tRNA(Ile2) + L-lysine + ATP = lysidine(34) in tRNA(Ile2) + AMP + diphosphate + H(+)</text>
        <dbReference type="Rhea" id="RHEA:43744"/>
        <dbReference type="Rhea" id="RHEA-COMP:10625"/>
        <dbReference type="Rhea" id="RHEA-COMP:10670"/>
        <dbReference type="ChEBI" id="CHEBI:15378"/>
        <dbReference type="ChEBI" id="CHEBI:30616"/>
        <dbReference type="ChEBI" id="CHEBI:32551"/>
        <dbReference type="ChEBI" id="CHEBI:33019"/>
        <dbReference type="ChEBI" id="CHEBI:82748"/>
        <dbReference type="ChEBI" id="CHEBI:83665"/>
        <dbReference type="ChEBI" id="CHEBI:456215"/>
        <dbReference type="EC" id="6.3.4.19"/>
    </reaction>
</comment>
<dbReference type="GO" id="GO:0005524">
    <property type="term" value="F:ATP binding"/>
    <property type="evidence" value="ECO:0007669"/>
    <property type="project" value="UniProtKB-UniRule"/>
</dbReference>